<name>A0A6J6W5J6_9ZZZZ</name>
<reference evidence="2" key="1">
    <citation type="submission" date="2020-05" db="EMBL/GenBank/DDBJ databases">
        <authorList>
            <person name="Chiriac C."/>
            <person name="Salcher M."/>
            <person name="Ghai R."/>
            <person name="Kavagutti S V."/>
        </authorList>
    </citation>
    <scope>NUCLEOTIDE SEQUENCE</scope>
</reference>
<dbReference type="AlphaFoldDB" id="A0A6J6W5J6"/>
<evidence type="ECO:0000313" key="1">
    <source>
        <dbReference type="EMBL" id="CAB4632122.1"/>
    </source>
</evidence>
<dbReference type="EMBL" id="CAFBQJ010000089">
    <property type="protein sequence ID" value="CAB5048631.1"/>
    <property type="molecule type" value="Genomic_DNA"/>
</dbReference>
<dbReference type="SUPFAM" id="SSF52833">
    <property type="entry name" value="Thioredoxin-like"/>
    <property type="match status" value="1"/>
</dbReference>
<evidence type="ECO:0000313" key="3">
    <source>
        <dbReference type="EMBL" id="CAB4969447.1"/>
    </source>
</evidence>
<dbReference type="EMBL" id="CAEZVL010000099">
    <property type="protein sequence ID" value="CAB4632122.1"/>
    <property type="molecule type" value="Genomic_DNA"/>
</dbReference>
<evidence type="ECO:0000313" key="5">
    <source>
        <dbReference type="EMBL" id="CAB5134080.1"/>
    </source>
</evidence>
<accession>A0A6J6W5J6</accession>
<dbReference type="EMBL" id="CAFBRX010000206">
    <property type="protein sequence ID" value="CAB5134080.1"/>
    <property type="molecule type" value="Genomic_DNA"/>
</dbReference>
<protein>
    <submittedName>
        <fullName evidence="2">Unannotated protein</fullName>
    </submittedName>
</protein>
<evidence type="ECO:0000313" key="2">
    <source>
        <dbReference type="EMBL" id="CAB4778248.1"/>
    </source>
</evidence>
<sequence length="71" mass="7967">MAWNGTDASYLEFIGRHSLTFDNLDDTAALIFGEYEIPSQPAWVFLSQDGILETRLGVVSQDELFNLLSNL</sequence>
<dbReference type="EMBL" id="CAEZZV010000071">
    <property type="protein sequence ID" value="CAB4778248.1"/>
    <property type="molecule type" value="Genomic_DNA"/>
</dbReference>
<dbReference type="EMBL" id="CAFBNZ010000060">
    <property type="protein sequence ID" value="CAB4969447.1"/>
    <property type="molecule type" value="Genomic_DNA"/>
</dbReference>
<gene>
    <name evidence="1" type="ORF">UFOPK1960_00748</name>
    <name evidence="2" type="ORF">UFOPK2921_00685</name>
    <name evidence="3" type="ORF">UFOPK3889_00459</name>
    <name evidence="4" type="ORF">UFOPK4275_00613</name>
    <name evidence="5" type="ORF">UFOPK4422_01525</name>
</gene>
<dbReference type="InterPro" id="IPR036249">
    <property type="entry name" value="Thioredoxin-like_sf"/>
</dbReference>
<organism evidence="2">
    <name type="scientific">freshwater metagenome</name>
    <dbReference type="NCBI Taxonomy" id="449393"/>
    <lineage>
        <taxon>unclassified sequences</taxon>
        <taxon>metagenomes</taxon>
        <taxon>ecological metagenomes</taxon>
    </lineage>
</organism>
<evidence type="ECO:0000313" key="4">
    <source>
        <dbReference type="EMBL" id="CAB5048631.1"/>
    </source>
</evidence>
<proteinExistence type="predicted"/>